<protein>
    <submittedName>
        <fullName evidence="3">Myosin motor domain-containing protein</fullName>
    </submittedName>
</protein>
<dbReference type="AlphaFoldDB" id="A0A0N5CTU2"/>
<dbReference type="EMBL" id="UYYF01002095">
    <property type="protein sequence ID" value="VDN00289.1"/>
    <property type="molecule type" value="Genomic_DNA"/>
</dbReference>
<organism evidence="3">
    <name type="scientific">Thelazia callipaeda</name>
    <name type="common">Oriental eyeworm</name>
    <name type="synonym">Parasitic nematode</name>
    <dbReference type="NCBI Taxonomy" id="103827"/>
    <lineage>
        <taxon>Eukaryota</taxon>
        <taxon>Metazoa</taxon>
        <taxon>Ecdysozoa</taxon>
        <taxon>Nematoda</taxon>
        <taxon>Chromadorea</taxon>
        <taxon>Rhabditida</taxon>
        <taxon>Spirurina</taxon>
        <taxon>Spiruromorpha</taxon>
        <taxon>Thelazioidea</taxon>
        <taxon>Thelaziidae</taxon>
        <taxon>Thelazia</taxon>
    </lineage>
</organism>
<sequence>MNLMLAAASDIIFEARSSVSLQQLRICKQKVTQFWNMNLMLSAASEIIFEAGSCEFGSDTRVSCLLGDAYIYRVLKQVHLDTSISSKAISVGSPPHVANHRMDPEMLDKNIKHMCQVTTGELGEMDELWQT</sequence>
<name>A0A0N5CTU2_THECL</name>
<evidence type="ECO:0000313" key="1">
    <source>
        <dbReference type="EMBL" id="VDN00289.1"/>
    </source>
</evidence>
<keyword evidence="2" id="KW-1185">Reference proteome</keyword>
<dbReference type="SUPFAM" id="SSF47113">
    <property type="entry name" value="Histone-fold"/>
    <property type="match status" value="1"/>
</dbReference>
<gene>
    <name evidence="1" type="ORF">TCLT_LOCUS3643</name>
</gene>
<evidence type="ECO:0000313" key="3">
    <source>
        <dbReference type="WBParaSite" id="TCLT_0000365401-mRNA-1"/>
    </source>
</evidence>
<dbReference type="GO" id="GO:0046982">
    <property type="term" value="F:protein heterodimerization activity"/>
    <property type="evidence" value="ECO:0007669"/>
    <property type="project" value="InterPro"/>
</dbReference>
<reference evidence="1 2" key="2">
    <citation type="submission" date="2018-11" db="EMBL/GenBank/DDBJ databases">
        <authorList>
            <consortium name="Pathogen Informatics"/>
        </authorList>
    </citation>
    <scope>NUCLEOTIDE SEQUENCE [LARGE SCALE GENOMIC DNA]</scope>
</reference>
<accession>A0A0N5CTU2</accession>
<dbReference type="InterPro" id="IPR009072">
    <property type="entry name" value="Histone-fold"/>
</dbReference>
<dbReference type="Gene3D" id="1.10.20.10">
    <property type="entry name" value="Histone, subunit A"/>
    <property type="match status" value="1"/>
</dbReference>
<dbReference type="Proteomes" id="UP000276776">
    <property type="component" value="Unassembled WGS sequence"/>
</dbReference>
<evidence type="ECO:0000313" key="2">
    <source>
        <dbReference type="Proteomes" id="UP000276776"/>
    </source>
</evidence>
<proteinExistence type="predicted"/>
<reference evidence="3" key="1">
    <citation type="submission" date="2017-02" db="UniProtKB">
        <authorList>
            <consortium name="WormBaseParasite"/>
        </authorList>
    </citation>
    <scope>IDENTIFICATION</scope>
</reference>
<dbReference type="WBParaSite" id="TCLT_0000365401-mRNA-1">
    <property type="protein sequence ID" value="TCLT_0000365401-mRNA-1"/>
    <property type="gene ID" value="TCLT_0000365401"/>
</dbReference>